<reference evidence="1 2" key="1">
    <citation type="journal article" date="2013" name="Curr. Biol.">
        <title>The Genome of the Foraminiferan Reticulomyxa filosa.</title>
        <authorList>
            <person name="Glockner G."/>
            <person name="Hulsmann N."/>
            <person name="Schleicher M."/>
            <person name="Noegel A.A."/>
            <person name="Eichinger L."/>
            <person name="Gallinger C."/>
            <person name="Pawlowski J."/>
            <person name="Sierra R."/>
            <person name="Euteneuer U."/>
            <person name="Pillet L."/>
            <person name="Moustafa A."/>
            <person name="Platzer M."/>
            <person name="Groth M."/>
            <person name="Szafranski K."/>
            <person name="Schliwa M."/>
        </authorList>
    </citation>
    <scope>NUCLEOTIDE SEQUENCE [LARGE SCALE GENOMIC DNA]</scope>
</reference>
<accession>X6NZT1</accession>
<evidence type="ECO:0000313" key="2">
    <source>
        <dbReference type="Proteomes" id="UP000023152"/>
    </source>
</evidence>
<gene>
    <name evidence="1" type="ORF">RFI_05295</name>
</gene>
<name>X6NZT1_RETFI</name>
<dbReference type="AlphaFoldDB" id="X6NZT1"/>
<dbReference type="EMBL" id="ASPP01004666">
    <property type="protein sequence ID" value="ETO31820.1"/>
    <property type="molecule type" value="Genomic_DNA"/>
</dbReference>
<comment type="caution">
    <text evidence="1">The sequence shown here is derived from an EMBL/GenBank/DDBJ whole genome shotgun (WGS) entry which is preliminary data.</text>
</comment>
<dbReference type="Proteomes" id="UP000023152">
    <property type="component" value="Unassembled WGS sequence"/>
</dbReference>
<organism evidence="1 2">
    <name type="scientific">Reticulomyxa filosa</name>
    <dbReference type="NCBI Taxonomy" id="46433"/>
    <lineage>
        <taxon>Eukaryota</taxon>
        <taxon>Sar</taxon>
        <taxon>Rhizaria</taxon>
        <taxon>Retaria</taxon>
        <taxon>Foraminifera</taxon>
        <taxon>Monothalamids</taxon>
        <taxon>Reticulomyxidae</taxon>
        <taxon>Reticulomyxa</taxon>
    </lineage>
</organism>
<sequence length="92" mass="10841">MSLKAFIYLEKKMHEVTLASLDLKCLKEKVVELLNKTKNSNSSLHFKIADNSGQEINNDQQLQNAFQTQPVFFFVHFNQSFVSFFFIHLFFF</sequence>
<proteinExistence type="predicted"/>
<protein>
    <submittedName>
        <fullName evidence="1">Uncharacterized protein</fullName>
    </submittedName>
</protein>
<keyword evidence="2" id="KW-1185">Reference proteome</keyword>
<evidence type="ECO:0000313" key="1">
    <source>
        <dbReference type="EMBL" id="ETO31820.1"/>
    </source>
</evidence>